<protein>
    <submittedName>
        <fullName evidence="2">Uncharacterized protein</fullName>
    </submittedName>
</protein>
<dbReference type="AlphaFoldDB" id="A0AAP0PL64"/>
<name>A0AAP0PL64_9MAGN</name>
<feature type="region of interest" description="Disordered" evidence="1">
    <location>
        <begin position="1"/>
        <end position="23"/>
    </location>
</feature>
<evidence type="ECO:0000313" key="2">
    <source>
        <dbReference type="EMBL" id="KAK9144836.1"/>
    </source>
</evidence>
<comment type="caution">
    <text evidence="2">The sequence shown here is derived from an EMBL/GenBank/DDBJ whole genome shotgun (WGS) entry which is preliminary data.</text>
</comment>
<accession>A0AAP0PL64</accession>
<keyword evidence="3" id="KW-1185">Reference proteome</keyword>
<gene>
    <name evidence="2" type="ORF">Sjap_004739</name>
</gene>
<reference evidence="2 3" key="1">
    <citation type="submission" date="2024-01" db="EMBL/GenBank/DDBJ databases">
        <title>Genome assemblies of Stephania.</title>
        <authorList>
            <person name="Yang L."/>
        </authorList>
    </citation>
    <scope>NUCLEOTIDE SEQUENCE [LARGE SCALE GENOMIC DNA]</scope>
    <source>
        <strain evidence="2">QJT</strain>
        <tissue evidence="2">Leaf</tissue>
    </source>
</reference>
<evidence type="ECO:0000313" key="3">
    <source>
        <dbReference type="Proteomes" id="UP001417504"/>
    </source>
</evidence>
<sequence length="114" mass="12781">MRAEVLKTPVQRRSAQRRRGDTVSVPTHGVTHVRLGRASYGRCYGDVMNILMHDVTHVHPGQCSRETRCENAVTTNGSRCYSRFASRALIQVCGYLIVARVRVGRPCSRPEPES</sequence>
<dbReference type="EMBL" id="JBBNAE010000002">
    <property type="protein sequence ID" value="KAK9144836.1"/>
    <property type="molecule type" value="Genomic_DNA"/>
</dbReference>
<proteinExistence type="predicted"/>
<evidence type="ECO:0000256" key="1">
    <source>
        <dbReference type="SAM" id="MobiDB-lite"/>
    </source>
</evidence>
<dbReference type="Proteomes" id="UP001417504">
    <property type="component" value="Unassembled WGS sequence"/>
</dbReference>
<organism evidence="2 3">
    <name type="scientific">Stephania japonica</name>
    <dbReference type="NCBI Taxonomy" id="461633"/>
    <lineage>
        <taxon>Eukaryota</taxon>
        <taxon>Viridiplantae</taxon>
        <taxon>Streptophyta</taxon>
        <taxon>Embryophyta</taxon>
        <taxon>Tracheophyta</taxon>
        <taxon>Spermatophyta</taxon>
        <taxon>Magnoliopsida</taxon>
        <taxon>Ranunculales</taxon>
        <taxon>Menispermaceae</taxon>
        <taxon>Menispermoideae</taxon>
        <taxon>Cissampelideae</taxon>
        <taxon>Stephania</taxon>
    </lineage>
</organism>